<feature type="region of interest" description="Disordered" evidence="3">
    <location>
        <begin position="532"/>
        <end position="558"/>
    </location>
</feature>
<feature type="domain" description="Peptidase S1" evidence="4">
    <location>
        <begin position="85"/>
        <end position="316"/>
    </location>
</feature>
<dbReference type="EMBL" id="JAGRRH010000006">
    <property type="protein sequence ID" value="KAG7368273.1"/>
    <property type="molecule type" value="Genomic_DNA"/>
</dbReference>
<keyword evidence="2" id="KW-0645">Protease</keyword>
<proteinExistence type="predicted"/>
<evidence type="ECO:0000256" key="2">
    <source>
        <dbReference type="RuleBase" id="RU363034"/>
    </source>
</evidence>
<dbReference type="PROSITE" id="PS00134">
    <property type="entry name" value="TRYPSIN_HIS"/>
    <property type="match status" value="1"/>
</dbReference>
<reference evidence="5" key="1">
    <citation type="journal article" date="2021" name="Sci. Rep.">
        <title>Diploid genomic architecture of Nitzschia inconspicua, an elite biomass production diatom.</title>
        <authorList>
            <person name="Oliver A."/>
            <person name="Podell S."/>
            <person name="Pinowska A."/>
            <person name="Traller J.C."/>
            <person name="Smith S.R."/>
            <person name="McClure R."/>
            <person name="Beliaev A."/>
            <person name="Bohutskyi P."/>
            <person name="Hill E.A."/>
            <person name="Rabines A."/>
            <person name="Zheng H."/>
            <person name="Allen L.Z."/>
            <person name="Kuo A."/>
            <person name="Grigoriev I.V."/>
            <person name="Allen A.E."/>
            <person name="Hazlebeck D."/>
            <person name="Allen E.E."/>
        </authorList>
    </citation>
    <scope>NUCLEOTIDE SEQUENCE</scope>
    <source>
        <strain evidence="5">Hildebrandi</strain>
    </source>
</reference>
<dbReference type="PANTHER" id="PTHR24276">
    <property type="entry name" value="POLYSERASE-RELATED"/>
    <property type="match status" value="1"/>
</dbReference>
<dbReference type="PROSITE" id="PS50240">
    <property type="entry name" value="TRYPSIN_DOM"/>
    <property type="match status" value="1"/>
</dbReference>
<evidence type="ECO:0000256" key="3">
    <source>
        <dbReference type="SAM" id="MobiDB-lite"/>
    </source>
</evidence>
<feature type="compositionally biased region" description="Polar residues" evidence="3">
    <location>
        <begin position="68"/>
        <end position="79"/>
    </location>
</feature>
<sequence length="558" mass="61117">MSAKTLTVNAEFYTLHKVTATTRSFKMKFTIVCLISLLWLPKYIATVLPSNSSAVSVENDESFHRSMSDTPPSLQSGVNEPQNRIVQGYRADPYQRRFFAKAGNDNYPETSEIVCGATLITRDIALSAAHCQGAFNYGLLVLNPDSGNYDLPVPVSRQIRHPGWDQDRNNLNYDVLVLKLQTPLAVDDVAQPIPFNTDPNYPVDGQLVMALGFGVTESNSLPAYLKEAEFEYITNEKCFGRTIQFNNVFNSDEIMCTDPIAGSSTCLGDSGGPLTNIDGTRLLGIVSFGSGCRANQIPDGYARTSAMSDWIQQQICELSESPPANCPTQARNGVDVKMRLHFQHDFWSDETTFAVRERSTRIILHAGPQYTPNRGADEVEDFFLPSGEYTFEVWDTDGSGLLSKGRGRDGSWYLTALYDGSTETRVAEGGADFGQVQYTDFTVVGSPLNESSPLNVALEMCLFEKSEEEIADRLVGTFCQCSDSGGITCRNGAGRVCQRKNQACTFTADCCGGRTCRGGICRSQGADTDRNDNRLGGNFVSGGAAGRQREGNLLRGRH</sequence>
<keyword evidence="2" id="KW-0378">Hydrolase</keyword>
<accession>A0A9K3LTJ5</accession>
<keyword evidence="6" id="KW-1185">Reference proteome</keyword>
<name>A0A9K3LTJ5_9STRA</name>
<evidence type="ECO:0000259" key="4">
    <source>
        <dbReference type="PROSITE" id="PS50240"/>
    </source>
</evidence>
<dbReference type="Pfam" id="PF00089">
    <property type="entry name" value="Trypsin"/>
    <property type="match status" value="1"/>
</dbReference>
<evidence type="ECO:0000256" key="1">
    <source>
        <dbReference type="ARBA" id="ARBA00023157"/>
    </source>
</evidence>
<dbReference type="OrthoDB" id="104223at2759"/>
<dbReference type="SMART" id="SM00020">
    <property type="entry name" value="Tryp_SPc"/>
    <property type="match status" value="1"/>
</dbReference>
<dbReference type="Proteomes" id="UP000693970">
    <property type="component" value="Unassembled WGS sequence"/>
</dbReference>
<dbReference type="PANTHER" id="PTHR24276:SF91">
    <property type="entry name" value="AT26814P-RELATED"/>
    <property type="match status" value="1"/>
</dbReference>
<protein>
    <submittedName>
        <fullName evidence="5">Trypsin</fullName>
    </submittedName>
</protein>
<dbReference type="InterPro" id="IPR018114">
    <property type="entry name" value="TRYPSIN_HIS"/>
</dbReference>
<reference evidence="5" key="2">
    <citation type="submission" date="2021-04" db="EMBL/GenBank/DDBJ databases">
        <authorList>
            <person name="Podell S."/>
        </authorList>
    </citation>
    <scope>NUCLEOTIDE SEQUENCE</scope>
    <source>
        <strain evidence="5">Hildebrandi</strain>
    </source>
</reference>
<evidence type="ECO:0000313" key="5">
    <source>
        <dbReference type="EMBL" id="KAG7368273.1"/>
    </source>
</evidence>
<evidence type="ECO:0000313" key="6">
    <source>
        <dbReference type="Proteomes" id="UP000693970"/>
    </source>
</evidence>
<gene>
    <name evidence="5" type="ORF">IV203_031016</name>
</gene>
<dbReference type="PROSITE" id="PS00135">
    <property type="entry name" value="TRYPSIN_SER"/>
    <property type="match status" value="1"/>
</dbReference>
<organism evidence="5 6">
    <name type="scientific">Nitzschia inconspicua</name>
    <dbReference type="NCBI Taxonomy" id="303405"/>
    <lineage>
        <taxon>Eukaryota</taxon>
        <taxon>Sar</taxon>
        <taxon>Stramenopiles</taxon>
        <taxon>Ochrophyta</taxon>
        <taxon>Bacillariophyta</taxon>
        <taxon>Bacillariophyceae</taxon>
        <taxon>Bacillariophycidae</taxon>
        <taxon>Bacillariales</taxon>
        <taxon>Bacillariaceae</taxon>
        <taxon>Nitzschia</taxon>
    </lineage>
</organism>
<comment type="caution">
    <text evidence="5">The sequence shown here is derived from an EMBL/GenBank/DDBJ whole genome shotgun (WGS) entry which is preliminary data.</text>
</comment>
<feature type="region of interest" description="Disordered" evidence="3">
    <location>
        <begin position="59"/>
        <end position="79"/>
    </location>
</feature>
<dbReference type="InterPro" id="IPR001254">
    <property type="entry name" value="Trypsin_dom"/>
</dbReference>
<keyword evidence="1" id="KW-1015">Disulfide bond</keyword>
<dbReference type="GO" id="GO:0004252">
    <property type="term" value="F:serine-type endopeptidase activity"/>
    <property type="evidence" value="ECO:0007669"/>
    <property type="project" value="InterPro"/>
</dbReference>
<dbReference type="AlphaFoldDB" id="A0A9K3LTJ5"/>
<dbReference type="InterPro" id="IPR050430">
    <property type="entry name" value="Peptidase_S1"/>
</dbReference>
<dbReference type="CDD" id="cd00190">
    <property type="entry name" value="Tryp_SPc"/>
    <property type="match status" value="1"/>
</dbReference>
<keyword evidence="2" id="KW-0720">Serine protease</keyword>
<dbReference type="InterPro" id="IPR033116">
    <property type="entry name" value="TRYPSIN_SER"/>
</dbReference>
<dbReference type="GO" id="GO:0006508">
    <property type="term" value="P:proteolysis"/>
    <property type="evidence" value="ECO:0007669"/>
    <property type="project" value="UniProtKB-KW"/>
</dbReference>